<accession>A0A8J3HVD6</accession>
<dbReference type="AlphaFoldDB" id="A0A8J3HVD6"/>
<comment type="caution">
    <text evidence="1">The sequence shown here is derived from an EMBL/GenBank/DDBJ whole genome shotgun (WGS) entry which is preliminary data.</text>
</comment>
<sequence length="42" mass="4790">MGELHEISKKRPLFANRVSEDVERAVVNIAIEFPAYGQQKMS</sequence>
<evidence type="ECO:0000313" key="1">
    <source>
        <dbReference type="EMBL" id="GHM59699.1"/>
    </source>
</evidence>
<evidence type="ECO:0000313" key="2">
    <source>
        <dbReference type="Proteomes" id="UP000637906"/>
    </source>
</evidence>
<proteinExistence type="predicted"/>
<name>A0A8J3HVD6_9RICK</name>
<dbReference type="EMBL" id="BNGU01000028">
    <property type="protein sequence ID" value="GHM59699.1"/>
    <property type="molecule type" value="Genomic_DNA"/>
</dbReference>
<organism evidence="1 2">
    <name type="scientific">Candidatus Mesenet longicola</name>
    <dbReference type="NCBI Taxonomy" id="1892558"/>
    <lineage>
        <taxon>Bacteria</taxon>
        <taxon>Pseudomonadati</taxon>
        <taxon>Pseudomonadota</taxon>
        <taxon>Alphaproteobacteria</taxon>
        <taxon>Rickettsiales</taxon>
        <taxon>Anaplasmataceae</taxon>
        <taxon>Candidatus Mesenet</taxon>
    </lineage>
</organism>
<gene>
    <name evidence="1" type="ORF">sL5_06920</name>
</gene>
<dbReference type="Proteomes" id="UP000637906">
    <property type="component" value="Unassembled WGS sequence"/>
</dbReference>
<protein>
    <submittedName>
        <fullName evidence="1">Uncharacterized protein</fullName>
    </submittedName>
</protein>
<keyword evidence="2" id="KW-1185">Reference proteome</keyword>
<reference evidence="1 2" key="1">
    <citation type="journal article" date="2021" name="Microb. Ecol.">
        <title>Candidatus Mesenet longicola: Novel Endosymbionts of Brontispa longissima that Induce Cytoplasmic Incompatibility.</title>
        <authorList>
            <person name="Takano S."/>
            <person name="Gotoh Y."/>
            <person name="Hayashi T."/>
        </authorList>
    </citation>
    <scope>NUCLEOTIDE SEQUENCE [LARGE SCALE GENOMIC DNA]</scope>
    <source>
        <strain evidence="1">L5</strain>
    </source>
</reference>